<protein>
    <submittedName>
        <fullName evidence="1">Uncharacterized protein</fullName>
    </submittedName>
</protein>
<sequence>MPTDRHPPRAEHILFGHTLAELRALVQDGIDSGPATPFDPENISHEGRRLLKARLLRARHD</sequence>
<dbReference type="KEGG" id="tmo:TMO_a0458"/>
<dbReference type="Proteomes" id="UP000005258">
    <property type="component" value="Plasmid pTM1"/>
</dbReference>
<evidence type="ECO:0000313" key="1">
    <source>
        <dbReference type="EMBL" id="AFK55861.1"/>
    </source>
</evidence>
<evidence type="ECO:0000313" key="2">
    <source>
        <dbReference type="Proteomes" id="UP000005258"/>
    </source>
</evidence>
<accession>I3TSX3</accession>
<dbReference type="EMBL" id="CP003237">
    <property type="protein sequence ID" value="AFK55861.1"/>
    <property type="molecule type" value="Genomic_DNA"/>
</dbReference>
<organism evidence="1 2">
    <name type="scientific">Tistrella mobilis (strain KA081020-065)</name>
    <dbReference type="NCBI Taxonomy" id="1110502"/>
    <lineage>
        <taxon>Bacteria</taxon>
        <taxon>Pseudomonadati</taxon>
        <taxon>Pseudomonadota</taxon>
        <taxon>Alphaproteobacteria</taxon>
        <taxon>Geminicoccales</taxon>
        <taxon>Geminicoccaceae</taxon>
        <taxon>Tistrella</taxon>
    </lineage>
</organism>
<dbReference type="AlphaFoldDB" id="I3TSX3"/>
<geneLocation type="plasmid" evidence="1 2">
    <name>pTM1</name>
</geneLocation>
<dbReference type="RefSeq" id="WP_014747538.1">
    <property type="nucleotide sequence ID" value="NC_017957.2"/>
</dbReference>
<name>I3TSX3_TISMK</name>
<gene>
    <name evidence="1" type="ordered locus">TMO_a0458</name>
</gene>
<keyword evidence="1" id="KW-0614">Plasmid</keyword>
<proteinExistence type="predicted"/>
<keyword evidence="2" id="KW-1185">Reference proteome</keyword>
<dbReference type="HOGENOM" id="CLU_2921366_0_0_5"/>
<reference evidence="1 2" key="1">
    <citation type="journal article" date="2012" name="J. Am. Chem. Soc.">
        <title>Bacterial biosynthesis and maturation of the didemnin anti-cancer agents.</title>
        <authorList>
            <person name="Xu Y."/>
            <person name="Kersten R.D."/>
            <person name="Nam S.J."/>
            <person name="Lu L."/>
            <person name="Al-Suwailem A.M."/>
            <person name="Zheng H."/>
            <person name="Fenical W."/>
            <person name="Dorrestein P.C."/>
            <person name="Moore B.S."/>
            <person name="Qian P.Y."/>
        </authorList>
    </citation>
    <scope>NUCLEOTIDE SEQUENCE [LARGE SCALE GENOMIC DNA]</scope>
    <source>
        <strain evidence="1 2">KA081020-065</strain>
    </source>
</reference>